<name>I1BS33_RHIO9</name>
<reference evidence="1 2" key="1">
    <citation type="journal article" date="2009" name="PLoS Genet.">
        <title>Genomic analysis of the basal lineage fungus Rhizopus oryzae reveals a whole-genome duplication.</title>
        <authorList>
            <person name="Ma L.-J."/>
            <person name="Ibrahim A.S."/>
            <person name="Skory C."/>
            <person name="Grabherr M.G."/>
            <person name="Burger G."/>
            <person name="Butler M."/>
            <person name="Elias M."/>
            <person name="Idnurm A."/>
            <person name="Lang B.F."/>
            <person name="Sone T."/>
            <person name="Abe A."/>
            <person name="Calvo S.E."/>
            <person name="Corrochano L.M."/>
            <person name="Engels R."/>
            <person name="Fu J."/>
            <person name="Hansberg W."/>
            <person name="Kim J.-M."/>
            <person name="Kodira C.D."/>
            <person name="Koehrsen M.J."/>
            <person name="Liu B."/>
            <person name="Miranda-Saavedra D."/>
            <person name="O'Leary S."/>
            <person name="Ortiz-Castellanos L."/>
            <person name="Poulter R."/>
            <person name="Rodriguez-Romero J."/>
            <person name="Ruiz-Herrera J."/>
            <person name="Shen Y.-Q."/>
            <person name="Zeng Q."/>
            <person name="Galagan J."/>
            <person name="Birren B.W."/>
            <person name="Cuomo C.A."/>
            <person name="Wickes B.L."/>
        </authorList>
    </citation>
    <scope>NUCLEOTIDE SEQUENCE [LARGE SCALE GENOMIC DNA]</scope>
    <source>
        <strain evidence="2">RA 99-880 / ATCC MYA-4621 / FGSC 9543 / NRRL 43880</strain>
    </source>
</reference>
<dbReference type="RefSeq" id="XP_067514409.1">
    <property type="nucleotide sequence ID" value="XM_067658308.1"/>
</dbReference>
<dbReference type="AlphaFoldDB" id="I1BS33"/>
<dbReference type="Proteomes" id="UP000009138">
    <property type="component" value="Unassembled WGS sequence"/>
</dbReference>
<dbReference type="VEuPathDB" id="FungiDB:RO3G_03718"/>
<dbReference type="InParanoid" id="I1BS33"/>
<gene>
    <name evidence="1" type="ORF">RO3G_03718</name>
</gene>
<dbReference type="EMBL" id="CH476733">
    <property type="protein sequence ID" value="EIE79013.1"/>
    <property type="molecule type" value="Genomic_DNA"/>
</dbReference>
<sequence length="53" mass="6147">MTQQAPEFLSKFIQEKRNPNFTQFINNHIQDVKTASVIVAHKSPKQLYSSRSI</sequence>
<evidence type="ECO:0000313" key="2">
    <source>
        <dbReference type="Proteomes" id="UP000009138"/>
    </source>
</evidence>
<evidence type="ECO:0000313" key="1">
    <source>
        <dbReference type="EMBL" id="EIE79013.1"/>
    </source>
</evidence>
<protein>
    <submittedName>
        <fullName evidence="1">Uncharacterized protein</fullName>
    </submittedName>
</protein>
<proteinExistence type="predicted"/>
<accession>I1BS33</accession>
<organism evidence="1 2">
    <name type="scientific">Rhizopus delemar (strain RA 99-880 / ATCC MYA-4621 / FGSC 9543 / NRRL 43880)</name>
    <name type="common">Mucormycosis agent</name>
    <name type="synonym">Rhizopus arrhizus var. delemar</name>
    <dbReference type="NCBI Taxonomy" id="246409"/>
    <lineage>
        <taxon>Eukaryota</taxon>
        <taxon>Fungi</taxon>
        <taxon>Fungi incertae sedis</taxon>
        <taxon>Mucoromycota</taxon>
        <taxon>Mucoromycotina</taxon>
        <taxon>Mucoromycetes</taxon>
        <taxon>Mucorales</taxon>
        <taxon>Mucorineae</taxon>
        <taxon>Rhizopodaceae</taxon>
        <taxon>Rhizopus</taxon>
    </lineage>
</organism>
<keyword evidence="2" id="KW-1185">Reference proteome</keyword>
<dbReference type="GeneID" id="93610689"/>